<dbReference type="Pfam" id="PF03795">
    <property type="entry name" value="YCII"/>
    <property type="match status" value="1"/>
</dbReference>
<dbReference type="PANTHER" id="PTHR37828">
    <property type="entry name" value="GSR2449 PROTEIN"/>
    <property type="match status" value="1"/>
</dbReference>
<dbReference type="Gene3D" id="3.30.70.1060">
    <property type="entry name" value="Dimeric alpha+beta barrel"/>
    <property type="match status" value="1"/>
</dbReference>
<comment type="caution">
    <text evidence="4">The sequence shown here is derived from an EMBL/GenBank/DDBJ whole genome shotgun (WGS) entry which is preliminary data.</text>
</comment>
<comment type="similarity">
    <text evidence="1">Belongs to the YciI family.</text>
</comment>
<dbReference type="SUPFAM" id="SSF54909">
    <property type="entry name" value="Dimeric alpha+beta barrel"/>
    <property type="match status" value="1"/>
</dbReference>
<dbReference type="InterPro" id="IPR011008">
    <property type="entry name" value="Dimeric_a/b-barrel"/>
</dbReference>
<evidence type="ECO:0000259" key="3">
    <source>
        <dbReference type="Pfam" id="PF03795"/>
    </source>
</evidence>
<protein>
    <recommendedName>
        <fullName evidence="3">YCII-related domain-containing protein</fullName>
    </recommendedName>
</protein>
<dbReference type="Proteomes" id="UP000596857">
    <property type="component" value="Unassembled WGS sequence"/>
</dbReference>
<dbReference type="EMBL" id="WHOB01000093">
    <property type="protein sequence ID" value="NOU83480.1"/>
    <property type="molecule type" value="Genomic_DNA"/>
</dbReference>
<reference evidence="4 5" key="1">
    <citation type="submission" date="2019-10" db="EMBL/GenBank/DDBJ databases">
        <title>Description of Paenibacillus terricola sp. nov.</title>
        <authorList>
            <person name="Carlier A."/>
            <person name="Qi S."/>
        </authorList>
    </citation>
    <scope>NUCLEOTIDE SEQUENCE [LARGE SCALE GENOMIC DNA]</scope>
    <source>
        <strain evidence="4 5">LMG 31459</strain>
    </source>
</reference>
<proteinExistence type="inferred from homology"/>
<sequence length="129" mass="14532">MPRRFRTLPTKRASAVTNEEESRLSEKQAEEDICYVILLSPTAQDRRDMDIIRAHVRHLQELERSGQLVLCGPFSDSPGGMVIIRAASREEAAEIAGRDPYVLSGIRSYELRTWGLSHEGNRHMGIAAE</sequence>
<evidence type="ECO:0000313" key="5">
    <source>
        <dbReference type="Proteomes" id="UP000596857"/>
    </source>
</evidence>
<gene>
    <name evidence="4" type="ORF">GC101_31970</name>
</gene>
<feature type="domain" description="YCII-related" evidence="3">
    <location>
        <begin position="35"/>
        <end position="114"/>
    </location>
</feature>
<feature type="region of interest" description="Disordered" evidence="2">
    <location>
        <begin position="1"/>
        <end position="27"/>
    </location>
</feature>
<name>A0ABX1YUQ0_9BACL</name>
<dbReference type="InterPro" id="IPR005545">
    <property type="entry name" value="YCII"/>
</dbReference>
<evidence type="ECO:0000256" key="2">
    <source>
        <dbReference type="SAM" id="MobiDB-lite"/>
    </source>
</evidence>
<evidence type="ECO:0000313" key="4">
    <source>
        <dbReference type="EMBL" id="NOU83480.1"/>
    </source>
</evidence>
<organism evidence="4 5">
    <name type="scientific">Paenibacillus phytohabitans</name>
    <dbReference type="NCBI Taxonomy" id="2654978"/>
    <lineage>
        <taxon>Bacteria</taxon>
        <taxon>Bacillati</taxon>
        <taxon>Bacillota</taxon>
        <taxon>Bacilli</taxon>
        <taxon>Bacillales</taxon>
        <taxon>Paenibacillaceae</taxon>
        <taxon>Paenibacillus</taxon>
    </lineage>
</organism>
<evidence type="ECO:0000256" key="1">
    <source>
        <dbReference type="ARBA" id="ARBA00007689"/>
    </source>
</evidence>
<keyword evidence="5" id="KW-1185">Reference proteome</keyword>
<dbReference type="PANTHER" id="PTHR37828:SF1">
    <property type="entry name" value="YCII-RELATED DOMAIN-CONTAINING PROTEIN"/>
    <property type="match status" value="1"/>
</dbReference>
<accession>A0ABX1YUQ0</accession>